<keyword evidence="2" id="KW-0677">Repeat</keyword>
<name>A0A7R9C2N6_9CRUS</name>
<feature type="repeat" description="WD" evidence="4">
    <location>
        <begin position="206"/>
        <end position="237"/>
    </location>
</feature>
<keyword evidence="1 4" id="KW-0853">WD repeat</keyword>
<dbReference type="InterPro" id="IPR001680">
    <property type="entry name" value="WD40_rpt"/>
</dbReference>
<protein>
    <recommendedName>
        <fullName evidence="3">Probable cytosolic iron-sulfur protein assembly protein Ciao1</fullName>
    </recommendedName>
</protein>
<evidence type="ECO:0000313" key="6">
    <source>
        <dbReference type="Proteomes" id="UP000678499"/>
    </source>
</evidence>
<comment type="similarity">
    <text evidence="3">Belongs to the WD repeat CIA1 family.</text>
</comment>
<dbReference type="GO" id="GO:0097361">
    <property type="term" value="C:cytosolic [4Fe-4S] assembly targeting complex"/>
    <property type="evidence" value="ECO:0007669"/>
    <property type="project" value="InterPro"/>
</dbReference>
<dbReference type="Proteomes" id="UP000678499">
    <property type="component" value="Unassembled WGS sequence"/>
</dbReference>
<dbReference type="PROSITE" id="PS50294">
    <property type="entry name" value="WD_REPEATS_REGION"/>
    <property type="match status" value="4"/>
</dbReference>
<dbReference type="Pfam" id="PF00400">
    <property type="entry name" value="WD40"/>
    <property type="match status" value="7"/>
</dbReference>
<evidence type="ECO:0000313" key="5">
    <source>
        <dbReference type="EMBL" id="CAD7284879.1"/>
    </source>
</evidence>
<reference evidence="5" key="1">
    <citation type="submission" date="2020-11" db="EMBL/GenBank/DDBJ databases">
        <authorList>
            <person name="Tran Van P."/>
        </authorList>
    </citation>
    <scope>NUCLEOTIDE SEQUENCE</scope>
</reference>
<dbReference type="InterPro" id="IPR036322">
    <property type="entry name" value="WD40_repeat_dom_sf"/>
</dbReference>
<dbReference type="InterPro" id="IPR015943">
    <property type="entry name" value="WD40/YVTN_repeat-like_dom_sf"/>
</dbReference>
<feature type="repeat" description="WD" evidence="4">
    <location>
        <begin position="11"/>
        <end position="42"/>
    </location>
</feature>
<sequence>MVRVFNVLDTLSDHEGRIWSIAWKPGTKILASCSSDKTVRLWAPCDESDKWRCIFCQALAHRASVHSVAWSPCGQLLATSSFDHTVKLWRVHVEVLDSGEHIPEEASMTEVSVLQHDAEAGSLAWSQDGVFLAVACSGGVVQMWKKSNGGDSGLEYESSCKIRSHSQDVKKIIWHPKRNLLVSAGFDGTIKFHMPDGDSWLRYATLRGHQSIVWCVAFDASGDQLVSCGEDRVIKVWHSVSTLSGEGKKGHIEAMPSGHHKLRDAEPVEEEGVPTYVATVTLTGSHARPVYSVSLNRPFLATGCGDNSVMVFRNTPPNELDFSRDLDFTALGREIDAHENDVNSVAWCPVQSDILATAGDDGKIKLWKIIDMM</sequence>
<accession>A0A7R9C2N6</accession>
<evidence type="ECO:0000256" key="2">
    <source>
        <dbReference type="ARBA" id="ARBA00022737"/>
    </source>
</evidence>
<dbReference type="GO" id="GO:0016226">
    <property type="term" value="P:iron-sulfur cluster assembly"/>
    <property type="evidence" value="ECO:0007669"/>
    <property type="project" value="UniProtKB-UniRule"/>
</dbReference>
<dbReference type="PANTHER" id="PTHR19920:SF0">
    <property type="entry name" value="CYTOSOLIC IRON-SULFUR PROTEIN ASSEMBLY PROTEIN CIAO1-RELATED"/>
    <property type="match status" value="1"/>
</dbReference>
<comment type="function">
    <text evidence="3">Essential component of the cytosolic iron-sulfur (Fe/S) protein assembly machinery. Required for the maturation of extramitochondrial Fe/S proteins.</text>
</comment>
<dbReference type="InterPro" id="IPR028608">
    <property type="entry name" value="CIAO1/Cia1"/>
</dbReference>
<keyword evidence="6" id="KW-1185">Reference proteome</keyword>
<gene>
    <name evidence="3" type="primary">Ciao1</name>
    <name evidence="5" type="ORF">NMOB1V02_LOCUS12483</name>
</gene>
<dbReference type="EMBL" id="CAJPEX010010284">
    <property type="protein sequence ID" value="CAG0925031.1"/>
    <property type="molecule type" value="Genomic_DNA"/>
</dbReference>
<dbReference type="PANTHER" id="PTHR19920">
    <property type="entry name" value="WD40 PROTEIN CIAO1"/>
    <property type="match status" value="1"/>
</dbReference>
<feature type="repeat" description="WD" evidence="4">
    <location>
        <begin position="335"/>
        <end position="373"/>
    </location>
</feature>
<dbReference type="SMART" id="SM00320">
    <property type="entry name" value="WD40"/>
    <property type="match status" value="7"/>
</dbReference>
<dbReference type="SUPFAM" id="SSF50978">
    <property type="entry name" value="WD40 repeat-like"/>
    <property type="match status" value="1"/>
</dbReference>
<dbReference type="OrthoDB" id="284782at2759"/>
<dbReference type="AlphaFoldDB" id="A0A7R9C2N6"/>
<evidence type="ECO:0000256" key="4">
    <source>
        <dbReference type="PROSITE-ProRule" id="PRU00221"/>
    </source>
</evidence>
<feature type="repeat" description="WD" evidence="4">
    <location>
        <begin position="58"/>
        <end position="91"/>
    </location>
</feature>
<dbReference type="Gene3D" id="2.130.10.10">
    <property type="entry name" value="YVTN repeat-like/Quinoprotein amine dehydrogenase"/>
    <property type="match status" value="1"/>
</dbReference>
<dbReference type="HAMAP" id="MF_03037">
    <property type="entry name" value="ciao1"/>
    <property type="match status" value="1"/>
</dbReference>
<dbReference type="InterPro" id="IPR020472">
    <property type="entry name" value="WD40_PAC1"/>
</dbReference>
<dbReference type="EMBL" id="OA892321">
    <property type="protein sequence ID" value="CAD7284879.1"/>
    <property type="molecule type" value="Genomic_DNA"/>
</dbReference>
<proteinExistence type="inferred from homology"/>
<organism evidence="5">
    <name type="scientific">Notodromas monacha</name>
    <dbReference type="NCBI Taxonomy" id="399045"/>
    <lineage>
        <taxon>Eukaryota</taxon>
        <taxon>Metazoa</taxon>
        <taxon>Ecdysozoa</taxon>
        <taxon>Arthropoda</taxon>
        <taxon>Crustacea</taxon>
        <taxon>Oligostraca</taxon>
        <taxon>Ostracoda</taxon>
        <taxon>Podocopa</taxon>
        <taxon>Podocopida</taxon>
        <taxon>Cypridocopina</taxon>
        <taxon>Cypridoidea</taxon>
        <taxon>Cyprididae</taxon>
        <taxon>Notodromas</taxon>
    </lineage>
</organism>
<dbReference type="PRINTS" id="PR00320">
    <property type="entry name" value="GPROTEINBRPT"/>
</dbReference>
<feature type="repeat" description="WD" evidence="4">
    <location>
        <begin position="162"/>
        <end position="192"/>
    </location>
</feature>
<evidence type="ECO:0000256" key="3">
    <source>
        <dbReference type="HAMAP-Rule" id="MF_03037"/>
    </source>
</evidence>
<dbReference type="CDD" id="cd00200">
    <property type="entry name" value="WD40"/>
    <property type="match status" value="1"/>
</dbReference>
<dbReference type="PROSITE" id="PS50082">
    <property type="entry name" value="WD_REPEATS_2"/>
    <property type="match status" value="5"/>
</dbReference>
<evidence type="ECO:0000256" key="1">
    <source>
        <dbReference type="ARBA" id="ARBA00022574"/>
    </source>
</evidence>